<gene>
    <name evidence="1" type="ORF">SAMN06265221_114103</name>
</gene>
<evidence type="ECO:0000313" key="1">
    <source>
        <dbReference type="EMBL" id="SMO86135.1"/>
    </source>
</evidence>
<accession>A0A521EQG9</accession>
<sequence length="49" mass="5274">MDIDLDALSLKELKALKTQVDRAVDGFEAKQKQKALDALKAAAQNMASA</sequence>
<keyword evidence="2" id="KW-1185">Reference proteome</keyword>
<dbReference type="EMBL" id="FXTK01000014">
    <property type="protein sequence ID" value="SMO86135.1"/>
    <property type="molecule type" value="Genomic_DNA"/>
</dbReference>
<dbReference type="Proteomes" id="UP000319014">
    <property type="component" value="Unassembled WGS sequence"/>
</dbReference>
<protein>
    <submittedName>
        <fullName evidence="1">Uncharacterized protein</fullName>
    </submittedName>
</protein>
<name>A0A521EQG9_9RHOB</name>
<reference evidence="1 2" key="1">
    <citation type="submission" date="2017-05" db="EMBL/GenBank/DDBJ databases">
        <authorList>
            <person name="Varghese N."/>
            <person name="Submissions S."/>
        </authorList>
    </citation>
    <scope>NUCLEOTIDE SEQUENCE [LARGE SCALE GENOMIC DNA]</scope>
    <source>
        <strain evidence="1 2">DSM 100094</strain>
    </source>
</reference>
<dbReference type="AlphaFoldDB" id="A0A521EQG9"/>
<proteinExistence type="predicted"/>
<dbReference type="RefSeq" id="WP_342778598.1">
    <property type="nucleotide sequence ID" value="NZ_FXTK01000014.1"/>
</dbReference>
<evidence type="ECO:0000313" key="2">
    <source>
        <dbReference type="Proteomes" id="UP000319014"/>
    </source>
</evidence>
<organism evidence="1 2">
    <name type="scientific">Paracoccus laeviglucosivorans</name>
    <dbReference type="NCBI Taxonomy" id="1197861"/>
    <lineage>
        <taxon>Bacteria</taxon>
        <taxon>Pseudomonadati</taxon>
        <taxon>Pseudomonadota</taxon>
        <taxon>Alphaproteobacteria</taxon>
        <taxon>Rhodobacterales</taxon>
        <taxon>Paracoccaceae</taxon>
        <taxon>Paracoccus</taxon>
    </lineage>
</organism>